<dbReference type="PANTHER" id="PTHR34154:SF3">
    <property type="entry name" value="ALKALI-SENSITIVE LINKAGE PROTEIN 1"/>
    <property type="match status" value="1"/>
</dbReference>
<dbReference type="InterPro" id="IPR053183">
    <property type="entry name" value="ASL1"/>
</dbReference>
<feature type="region of interest" description="Disordered" evidence="1">
    <location>
        <begin position="1"/>
        <end position="49"/>
    </location>
</feature>
<dbReference type="InterPro" id="IPR024655">
    <property type="entry name" value="Asl1_glyco_hydro_catalytic"/>
</dbReference>
<dbReference type="AlphaFoldDB" id="A0A0D2DX31"/>
<dbReference type="PANTHER" id="PTHR34154">
    <property type="entry name" value="ALKALI-SENSITIVE LINKAGE PROTEIN 1"/>
    <property type="match status" value="1"/>
</dbReference>
<dbReference type="STRING" id="215243.A0A0D2DX31"/>
<sequence length="307" mass="34436">MPSDHDDVQSSSHDKAKAPPPPPPPKPKSLTTGQPTNPQSSSRSKRGLGWPWDSPASQFKLYTPYYSTGKVSWVFNWELWVPESIPLQVEWIPCVRTAANVKDIDAYLSDIILGRGIKTEALLGFNEPEIHDQANLGVDTAVDLWRHLLAAKSKFGLRLGSPGMSSDVSRSVPWLTQFLSRLGGEDGIDFLVVHWYGPRFEDFRTFLEHMHSTFDLPVWVNEFACSTMGDGEASRDEVVAFMDEALPWLDRCEWIERYAYFGHGQHKDVGSWVGRGSNFTAAAAVDEEDTAPGARRLSRVGRHYCEL</sequence>
<feature type="domain" description="Asl1-like glycosyl hydrolase catalytic" evidence="2">
    <location>
        <begin position="66"/>
        <end position="265"/>
    </location>
</feature>
<evidence type="ECO:0000256" key="1">
    <source>
        <dbReference type="SAM" id="MobiDB-lite"/>
    </source>
</evidence>
<protein>
    <recommendedName>
        <fullName evidence="2">Asl1-like glycosyl hydrolase catalytic domain-containing protein</fullName>
    </recommendedName>
</protein>
<dbReference type="VEuPathDB" id="FungiDB:PV06_02802"/>
<dbReference type="OrthoDB" id="43654at2759"/>
<dbReference type="Proteomes" id="UP000053342">
    <property type="component" value="Unassembled WGS sequence"/>
</dbReference>
<dbReference type="GO" id="GO:0071966">
    <property type="term" value="P:fungal-type cell wall polysaccharide metabolic process"/>
    <property type="evidence" value="ECO:0007669"/>
    <property type="project" value="TreeGrafter"/>
</dbReference>
<organism evidence="3 4">
    <name type="scientific">Exophiala oligosperma</name>
    <dbReference type="NCBI Taxonomy" id="215243"/>
    <lineage>
        <taxon>Eukaryota</taxon>
        <taxon>Fungi</taxon>
        <taxon>Dikarya</taxon>
        <taxon>Ascomycota</taxon>
        <taxon>Pezizomycotina</taxon>
        <taxon>Eurotiomycetes</taxon>
        <taxon>Chaetothyriomycetidae</taxon>
        <taxon>Chaetothyriales</taxon>
        <taxon>Herpotrichiellaceae</taxon>
        <taxon>Exophiala</taxon>
    </lineage>
</organism>
<dbReference type="GeneID" id="27354876"/>
<evidence type="ECO:0000259" key="2">
    <source>
        <dbReference type="Pfam" id="PF11790"/>
    </source>
</evidence>
<dbReference type="GO" id="GO:0009277">
    <property type="term" value="C:fungal-type cell wall"/>
    <property type="evidence" value="ECO:0007669"/>
    <property type="project" value="TreeGrafter"/>
</dbReference>
<name>A0A0D2DX31_9EURO</name>
<proteinExistence type="predicted"/>
<evidence type="ECO:0000313" key="3">
    <source>
        <dbReference type="EMBL" id="KIW47210.1"/>
    </source>
</evidence>
<dbReference type="HOGENOM" id="CLU_040908_6_0_1"/>
<dbReference type="SUPFAM" id="SSF51445">
    <property type="entry name" value="(Trans)glycosidases"/>
    <property type="match status" value="1"/>
</dbReference>
<gene>
    <name evidence="3" type="ORF">PV06_02802</name>
</gene>
<feature type="compositionally biased region" description="Pro residues" evidence="1">
    <location>
        <begin position="18"/>
        <end position="27"/>
    </location>
</feature>
<feature type="compositionally biased region" description="Basic and acidic residues" evidence="1">
    <location>
        <begin position="1"/>
        <end position="17"/>
    </location>
</feature>
<dbReference type="Pfam" id="PF11790">
    <property type="entry name" value="Glyco_hydro_cc"/>
    <property type="match status" value="1"/>
</dbReference>
<dbReference type="EMBL" id="KN847333">
    <property type="protein sequence ID" value="KIW47210.1"/>
    <property type="molecule type" value="Genomic_DNA"/>
</dbReference>
<evidence type="ECO:0000313" key="4">
    <source>
        <dbReference type="Proteomes" id="UP000053342"/>
    </source>
</evidence>
<dbReference type="InterPro" id="IPR017853">
    <property type="entry name" value="GH"/>
</dbReference>
<dbReference type="Gene3D" id="3.20.20.80">
    <property type="entry name" value="Glycosidases"/>
    <property type="match status" value="1"/>
</dbReference>
<reference evidence="3 4" key="1">
    <citation type="submission" date="2015-01" db="EMBL/GenBank/DDBJ databases">
        <title>The Genome Sequence of Exophiala oligosperma CBS72588.</title>
        <authorList>
            <consortium name="The Broad Institute Genomics Platform"/>
            <person name="Cuomo C."/>
            <person name="de Hoog S."/>
            <person name="Gorbushina A."/>
            <person name="Stielow B."/>
            <person name="Teixiera M."/>
            <person name="Abouelleil A."/>
            <person name="Chapman S.B."/>
            <person name="Priest M."/>
            <person name="Young S.K."/>
            <person name="Wortman J."/>
            <person name="Nusbaum C."/>
            <person name="Birren B."/>
        </authorList>
    </citation>
    <scope>NUCLEOTIDE SEQUENCE [LARGE SCALE GENOMIC DNA]</scope>
    <source>
        <strain evidence="3 4">CBS 72588</strain>
    </source>
</reference>
<accession>A0A0D2DX31</accession>
<dbReference type="RefSeq" id="XP_016267426.1">
    <property type="nucleotide sequence ID" value="XM_016403529.1"/>
</dbReference>
<feature type="compositionally biased region" description="Polar residues" evidence="1">
    <location>
        <begin position="29"/>
        <end position="42"/>
    </location>
</feature>
<keyword evidence="4" id="KW-1185">Reference proteome</keyword>